<sequence length="398" mass="43927">MIPPGLSEMERSHYETLINFVAINNKRKVPRVVVITDLAKDYDDLAAMIVLKELHRLGVVQLLGFIANLMPAEERTRFGRGALDSLGLERIPIAAGTSGFPRSARKKHNVLQYEFDCEFMATDARVKQACGESGEDLLRALCNEAATDSEKKLTLVLISSLEDIYTFSQKEPDLLRKAVSNIVLQGGYTISKDGKLEPDEAANNNRYDFDAARYFHTFMDQNEIPSTVYTKVAAFATPLTSALFAEMAETNHPLGRHLRKVQVAQDLSFYKKSCEPEPGDRFAPFMDREWFLKNKTDWFEAQKRKADQEPAPPPEGDEVIPYLTKVIVYDALAAVGASGADALEALKVLTQTNTAPRHQIVGVAGPPEDPGVDPEQMGTLLSALLKGSLLSCPPQGPS</sequence>
<dbReference type="AlphaFoldDB" id="A0A9P6VFW9"/>
<dbReference type="Gene3D" id="3.90.245.10">
    <property type="entry name" value="Ribonucleoside hydrolase-like"/>
    <property type="match status" value="1"/>
</dbReference>
<protein>
    <recommendedName>
        <fullName evidence="3">Inosine/uridine-preferring nucleoside hydrolase domain-containing protein</fullName>
    </recommendedName>
</protein>
<proteinExistence type="predicted"/>
<evidence type="ECO:0000313" key="2">
    <source>
        <dbReference type="Proteomes" id="UP000785200"/>
    </source>
</evidence>
<accession>A0A9P6VFW9</accession>
<keyword evidence="2" id="KW-1185">Reference proteome</keyword>
<dbReference type="SUPFAM" id="SSF53590">
    <property type="entry name" value="Nucleoside hydrolase"/>
    <property type="match status" value="1"/>
</dbReference>
<gene>
    <name evidence="1" type="ORF">D0Z07_7192</name>
</gene>
<name>A0A9P6VFW9_9HELO</name>
<dbReference type="EMBL" id="VNKQ01000013">
    <property type="protein sequence ID" value="KAG0647211.1"/>
    <property type="molecule type" value="Genomic_DNA"/>
</dbReference>
<dbReference type="Proteomes" id="UP000785200">
    <property type="component" value="Unassembled WGS sequence"/>
</dbReference>
<dbReference type="InterPro" id="IPR036452">
    <property type="entry name" value="Ribo_hydro-like"/>
</dbReference>
<dbReference type="GO" id="GO:0016799">
    <property type="term" value="F:hydrolase activity, hydrolyzing N-glycosyl compounds"/>
    <property type="evidence" value="ECO:0007669"/>
    <property type="project" value="InterPro"/>
</dbReference>
<organism evidence="1 2">
    <name type="scientific">Hyphodiscus hymeniophilus</name>
    <dbReference type="NCBI Taxonomy" id="353542"/>
    <lineage>
        <taxon>Eukaryota</taxon>
        <taxon>Fungi</taxon>
        <taxon>Dikarya</taxon>
        <taxon>Ascomycota</taxon>
        <taxon>Pezizomycotina</taxon>
        <taxon>Leotiomycetes</taxon>
        <taxon>Helotiales</taxon>
        <taxon>Hyphodiscaceae</taxon>
        <taxon>Hyphodiscus</taxon>
    </lineage>
</organism>
<dbReference type="OrthoDB" id="2564527at2759"/>
<comment type="caution">
    <text evidence="1">The sequence shown here is derived from an EMBL/GenBank/DDBJ whole genome shotgun (WGS) entry which is preliminary data.</text>
</comment>
<evidence type="ECO:0000313" key="1">
    <source>
        <dbReference type="EMBL" id="KAG0647211.1"/>
    </source>
</evidence>
<evidence type="ECO:0008006" key="3">
    <source>
        <dbReference type="Google" id="ProtNLM"/>
    </source>
</evidence>
<reference evidence="1" key="1">
    <citation type="submission" date="2019-07" db="EMBL/GenBank/DDBJ databases">
        <title>Hyphodiscus hymeniophilus genome sequencing and assembly.</title>
        <authorList>
            <person name="Kramer G."/>
            <person name="Nodwell J."/>
        </authorList>
    </citation>
    <scope>NUCLEOTIDE SEQUENCE</scope>
    <source>
        <strain evidence="1">ATCC 34498</strain>
    </source>
</reference>